<accession>A0A9U8DUU4</accession>
<dbReference type="Gene3D" id="1.25.40.420">
    <property type="match status" value="1"/>
</dbReference>
<dbReference type="Gene3D" id="3.30.710.10">
    <property type="entry name" value="Potassium Channel Kv1.1, Chain A"/>
    <property type="match status" value="1"/>
</dbReference>
<proteinExistence type="predicted"/>
<name>A0A9U8DUU4_BIOGL</name>
<dbReference type="InterPro" id="IPR000210">
    <property type="entry name" value="BTB/POZ_dom"/>
</dbReference>
<gene>
    <name evidence="4" type="primary">LOC106050453</name>
</gene>
<dbReference type="Pfam" id="PF00651">
    <property type="entry name" value="BTB"/>
    <property type="match status" value="1"/>
</dbReference>
<dbReference type="SMART" id="SM00225">
    <property type="entry name" value="BTB"/>
    <property type="match status" value="1"/>
</dbReference>
<dbReference type="RefSeq" id="XP_013060880.2">
    <property type="nucleotide sequence ID" value="XM_013205426.2"/>
</dbReference>
<organism evidence="3 4">
    <name type="scientific">Biomphalaria glabrata</name>
    <name type="common">Bloodfluke planorb</name>
    <name type="synonym">Freshwater snail</name>
    <dbReference type="NCBI Taxonomy" id="6526"/>
    <lineage>
        <taxon>Eukaryota</taxon>
        <taxon>Metazoa</taxon>
        <taxon>Spiralia</taxon>
        <taxon>Lophotrochozoa</taxon>
        <taxon>Mollusca</taxon>
        <taxon>Gastropoda</taxon>
        <taxon>Heterobranchia</taxon>
        <taxon>Euthyneura</taxon>
        <taxon>Panpulmonata</taxon>
        <taxon>Hygrophila</taxon>
        <taxon>Lymnaeoidea</taxon>
        <taxon>Planorbidae</taxon>
        <taxon>Biomphalaria</taxon>
    </lineage>
</organism>
<sequence>MMYICRCIVKGSASETRSQRSNPAHVARNSSEDVPDKNISQGILQSVGKFWKNHEHEDFQVNIEGECIKCHSFILASCSEFFESLFRSNMKEKLDMKVDLQNIPLNIFQLILKTLYTGCKLLNVDNVLEVWSAAHQLQIHFLIKHCEDFILENITQETVETYRKQADFLQSKRVFLGTHKYILENFRTLRQTELFLQLDVKELCRLIESDQLNASSEDEVLYSIYDWVNYGDLTTQNVQEMVKAKGAGYNTDDNSSINDMDGNYKEEKQAPAVPSQANERKKYLHQLVKATRYFLLSEPCINNLFCNKLTKNNTHVKNILFEASAFQNSNNPYRFWPTAAIHRDSSTSEQVGVMYNYGLDVFSLKRNGWLYNSGSYLANVNLQLTTLKDQLYALNNKNNKMEVLHFVNNSWVSVFHSDNETMNLFLSHDKYIYVFSSDNLTIKRFQPHNPGATTEQFHHSLKNAKYAMSFKRYILVFEEVENGQTAKARVHGWETEAYVWTPSVKLDNVWKLSVKLDLSADNMTHFQDEKYVYILDKFGHLYRVEHSEKIQFTFIVQIWDFEAELKGALLFKNKLYLCGVFPENGKYYHEVKGVYSSLKVLRMFRTRSNFVPFVIAKTLLK</sequence>
<dbReference type="SMART" id="SM00875">
    <property type="entry name" value="BACK"/>
    <property type="match status" value="1"/>
</dbReference>
<dbReference type="Pfam" id="PF07707">
    <property type="entry name" value="BACK"/>
    <property type="match status" value="1"/>
</dbReference>
<dbReference type="PROSITE" id="PS50097">
    <property type="entry name" value="BTB"/>
    <property type="match status" value="1"/>
</dbReference>
<evidence type="ECO:0000313" key="4">
    <source>
        <dbReference type="RefSeq" id="XP_013060880.2"/>
    </source>
</evidence>
<evidence type="ECO:0000259" key="2">
    <source>
        <dbReference type="PROSITE" id="PS50097"/>
    </source>
</evidence>
<evidence type="ECO:0000256" key="1">
    <source>
        <dbReference type="SAM" id="MobiDB-lite"/>
    </source>
</evidence>
<dbReference type="GeneID" id="106050453"/>
<reference evidence="4" key="1">
    <citation type="submission" date="2025-08" db="UniProtKB">
        <authorList>
            <consortium name="RefSeq"/>
        </authorList>
    </citation>
    <scope>IDENTIFICATION</scope>
</reference>
<dbReference type="SUPFAM" id="SSF54695">
    <property type="entry name" value="POZ domain"/>
    <property type="match status" value="1"/>
</dbReference>
<dbReference type="KEGG" id="bgt:106050453"/>
<dbReference type="PANTHER" id="PTHR45632">
    <property type="entry name" value="LD33804P"/>
    <property type="match status" value="1"/>
</dbReference>
<feature type="region of interest" description="Disordered" evidence="1">
    <location>
        <begin position="16"/>
        <end position="35"/>
    </location>
</feature>
<dbReference type="OrthoDB" id="1925334at2759"/>
<feature type="domain" description="BTB" evidence="2">
    <location>
        <begin position="57"/>
        <end position="118"/>
    </location>
</feature>
<keyword evidence="3" id="KW-1185">Reference proteome</keyword>
<dbReference type="Proteomes" id="UP001165740">
    <property type="component" value="Chromosome 9"/>
</dbReference>
<evidence type="ECO:0000313" key="3">
    <source>
        <dbReference type="Proteomes" id="UP001165740"/>
    </source>
</evidence>
<dbReference type="CDD" id="cd18186">
    <property type="entry name" value="BTB_POZ_ZBTB_KLHL-like"/>
    <property type="match status" value="1"/>
</dbReference>
<dbReference type="InterPro" id="IPR011333">
    <property type="entry name" value="SKP1/BTB/POZ_sf"/>
</dbReference>
<dbReference type="AlphaFoldDB" id="A0A9U8DUU4"/>
<dbReference type="InterPro" id="IPR011705">
    <property type="entry name" value="BACK"/>
</dbReference>
<protein>
    <submittedName>
        <fullName evidence="4">Uncharacterized protein LOC106050453</fullName>
    </submittedName>
</protein>